<comment type="subcellular location">
    <subcellularLocation>
        <location evidence="2">Cell membrane</location>
        <topology evidence="2">Multi-pass membrane protein</topology>
    </subcellularLocation>
</comment>
<dbReference type="GO" id="GO:0016705">
    <property type="term" value="F:oxidoreductase activity, acting on paired donors, with incorporation or reduction of molecular oxygen"/>
    <property type="evidence" value="ECO:0007669"/>
    <property type="project" value="UniProtKB-ARBA"/>
</dbReference>
<evidence type="ECO:0000256" key="4">
    <source>
        <dbReference type="ARBA" id="ARBA00015816"/>
    </source>
</evidence>
<keyword evidence="12 20" id="KW-1133">Transmembrane helix</keyword>
<evidence type="ECO:0000256" key="6">
    <source>
        <dbReference type="ARBA" id="ARBA00022475"/>
    </source>
</evidence>
<comment type="function">
    <text evidence="1">Iron-sulfur subunit of the cytochrome bc1 complex, an essential component of the respiratory electron transport chain required for ATP synthesis. The bc1 complex catalyzes the oxidation of menaquinol and the reduction of cytochrome c in the respiratory chain. The bc1 complex operates through a Q-cycle mechanism that couples electron transfer to generation of the proton gradient that drives ATP synthesis.</text>
</comment>
<keyword evidence="14" id="KW-0408">Iron</keyword>
<dbReference type="Proteomes" id="UP000239209">
    <property type="component" value="Unassembled WGS sequence"/>
</dbReference>
<evidence type="ECO:0000256" key="10">
    <source>
        <dbReference type="ARBA" id="ARBA00022723"/>
    </source>
</evidence>
<evidence type="ECO:0000313" key="23">
    <source>
        <dbReference type="Proteomes" id="UP000239209"/>
    </source>
</evidence>
<evidence type="ECO:0000256" key="18">
    <source>
        <dbReference type="ARBA" id="ARBA00029586"/>
    </source>
</evidence>
<evidence type="ECO:0000256" key="16">
    <source>
        <dbReference type="ARBA" id="ARBA00023136"/>
    </source>
</evidence>
<dbReference type="GO" id="GO:0046872">
    <property type="term" value="F:metal ion binding"/>
    <property type="evidence" value="ECO:0007669"/>
    <property type="project" value="UniProtKB-KW"/>
</dbReference>
<evidence type="ECO:0000313" key="22">
    <source>
        <dbReference type="EMBL" id="PRY20193.1"/>
    </source>
</evidence>
<keyword evidence="17" id="KW-1015">Disulfide bond</keyword>
<evidence type="ECO:0000256" key="12">
    <source>
        <dbReference type="ARBA" id="ARBA00022989"/>
    </source>
</evidence>
<evidence type="ECO:0000256" key="3">
    <source>
        <dbReference type="ARBA" id="ARBA00010651"/>
    </source>
</evidence>
<keyword evidence="6" id="KW-1003">Cell membrane</keyword>
<dbReference type="GO" id="GO:0004497">
    <property type="term" value="F:monooxygenase activity"/>
    <property type="evidence" value="ECO:0007669"/>
    <property type="project" value="UniProtKB-ARBA"/>
</dbReference>
<dbReference type="AlphaFoldDB" id="A0A2T0RG97"/>
<dbReference type="GO" id="GO:0005886">
    <property type="term" value="C:plasma membrane"/>
    <property type="evidence" value="ECO:0007669"/>
    <property type="project" value="UniProtKB-SubCell"/>
</dbReference>
<comment type="caution">
    <text evidence="22">The sequence shown here is derived from an EMBL/GenBank/DDBJ whole genome shotgun (WGS) entry which is preliminary data.</text>
</comment>
<name>A0A2T0RG97_9ACTN</name>
<keyword evidence="10" id="KW-0479">Metal-binding</keyword>
<feature type="domain" description="Rieske" evidence="21">
    <location>
        <begin position="169"/>
        <end position="270"/>
    </location>
</feature>
<evidence type="ECO:0000256" key="13">
    <source>
        <dbReference type="ARBA" id="ARBA00023002"/>
    </source>
</evidence>
<evidence type="ECO:0000256" key="5">
    <source>
        <dbReference type="ARBA" id="ARBA00022448"/>
    </source>
</evidence>
<dbReference type="CDD" id="cd03467">
    <property type="entry name" value="Rieske"/>
    <property type="match status" value="1"/>
</dbReference>
<evidence type="ECO:0000256" key="20">
    <source>
        <dbReference type="SAM" id="Phobius"/>
    </source>
</evidence>
<organism evidence="22 23">
    <name type="scientific">Pseudosporangium ferrugineum</name>
    <dbReference type="NCBI Taxonomy" id="439699"/>
    <lineage>
        <taxon>Bacteria</taxon>
        <taxon>Bacillati</taxon>
        <taxon>Actinomycetota</taxon>
        <taxon>Actinomycetes</taxon>
        <taxon>Micromonosporales</taxon>
        <taxon>Micromonosporaceae</taxon>
        <taxon>Pseudosporangium</taxon>
    </lineage>
</organism>
<keyword evidence="5" id="KW-0813">Transport</keyword>
<evidence type="ECO:0000256" key="17">
    <source>
        <dbReference type="ARBA" id="ARBA00023157"/>
    </source>
</evidence>
<keyword evidence="7" id="KW-0679">Respiratory chain</keyword>
<dbReference type="InterPro" id="IPR036922">
    <property type="entry name" value="Rieske_2Fe-2S_sf"/>
</dbReference>
<evidence type="ECO:0000256" key="15">
    <source>
        <dbReference type="ARBA" id="ARBA00023014"/>
    </source>
</evidence>
<evidence type="ECO:0000256" key="8">
    <source>
        <dbReference type="ARBA" id="ARBA00022692"/>
    </source>
</evidence>
<evidence type="ECO:0000259" key="21">
    <source>
        <dbReference type="PROSITE" id="PS51296"/>
    </source>
</evidence>
<dbReference type="InterPro" id="IPR045603">
    <property type="entry name" value="QcrA_N"/>
</dbReference>
<comment type="similarity">
    <text evidence="3">Belongs to the Rieske iron-sulfur protein family.</text>
</comment>
<evidence type="ECO:0000256" key="1">
    <source>
        <dbReference type="ARBA" id="ARBA00002494"/>
    </source>
</evidence>
<dbReference type="Gene3D" id="2.102.10.10">
    <property type="entry name" value="Rieske [2Fe-2S] iron-sulphur domain"/>
    <property type="match status" value="1"/>
</dbReference>
<dbReference type="InterPro" id="IPR017941">
    <property type="entry name" value="Rieske_2Fe-2S"/>
</dbReference>
<proteinExistence type="inferred from homology"/>
<dbReference type="PANTHER" id="PTHR10134">
    <property type="entry name" value="CYTOCHROME B-C1 COMPLEX SUBUNIT RIESKE, MITOCHONDRIAL"/>
    <property type="match status" value="1"/>
</dbReference>
<evidence type="ECO:0000256" key="11">
    <source>
        <dbReference type="ARBA" id="ARBA00022982"/>
    </source>
</evidence>
<reference evidence="22 23" key="1">
    <citation type="submission" date="2018-03" db="EMBL/GenBank/DDBJ databases">
        <title>Genomic Encyclopedia of Archaeal and Bacterial Type Strains, Phase II (KMG-II): from individual species to whole genera.</title>
        <authorList>
            <person name="Goeker M."/>
        </authorList>
    </citation>
    <scope>NUCLEOTIDE SEQUENCE [LARGE SCALE GENOMIC DNA]</scope>
    <source>
        <strain evidence="22 23">DSM 45348</strain>
    </source>
</reference>
<dbReference type="Pfam" id="PF19297">
    <property type="entry name" value="QcrA_N"/>
    <property type="match status" value="1"/>
</dbReference>
<keyword evidence="16 20" id="KW-0472">Membrane</keyword>
<keyword evidence="8 20" id="KW-0812">Transmembrane</keyword>
<sequence>MSGTGPMSGQTGAVRRIRFAFAVTVLGAVGFAVSYGLGGNTQLLGLSLAVAFAGLAYGLAVWGRRLLPTGGFVEQKPELAASPQQRDLLAAATDGPESPLQRRGLVGMLLLGVGAIGVALLFPLRSLLSFRKPDPVTMLRHTAWEAGVRMVTPEGEPVRLTDIQAGTIQIVVPEGHTRDGDAPAFVVRLNPALLDRRPAAGDLGGVVAYSLLCTHAGCPVGLYEQTTGRMLCPCHQSAFDLYRDADPIAGPAARPLPGLPIDVDEAGFLRARGPFTAPPGAGFWSRP</sequence>
<feature type="transmembrane region" description="Helical" evidence="20">
    <location>
        <begin position="105"/>
        <end position="124"/>
    </location>
</feature>
<dbReference type="OrthoDB" id="9802613at2"/>
<evidence type="ECO:0000256" key="14">
    <source>
        <dbReference type="ARBA" id="ARBA00023004"/>
    </source>
</evidence>
<evidence type="ECO:0000256" key="9">
    <source>
        <dbReference type="ARBA" id="ARBA00022714"/>
    </source>
</evidence>
<evidence type="ECO:0000256" key="7">
    <source>
        <dbReference type="ARBA" id="ARBA00022660"/>
    </source>
</evidence>
<keyword evidence="9" id="KW-0001">2Fe-2S</keyword>
<dbReference type="EMBL" id="PVZG01000025">
    <property type="protein sequence ID" value="PRY20193.1"/>
    <property type="molecule type" value="Genomic_DNA"/>
</dbReference>
<feature type="transmembrane region" description="Helical" evidence="20">
    <location>
        <begin position="43"/>
        <end position="62"/>
    </location>
</feature>
<dbReference type="RefSeq" id="WP_106130731.1">
    <property type="nucleotide sequence ID" value="NZ_PVZG01000025.1"/>
</dbReference>
<keyword evidence="23" id="KW-1185">Reference proteome</keyword>
<dbReference type="SUPFAM" id="SSF50022">
    <property type="entry name" value="ISP domain"/>
    <property type="match status" value="1"/>
</dbReference>
<keyword evidence="13" id="KW-0560">Oxidoreductase</keyword>
<dbReference type="GO" id="GO:0051537">
    <property type="term" value="F:2 iron, 2 sulfur cluster binding"/>
    <property type="evidence" value="ECO:0007669"/>
    <property type="project" value="UniProtKB-KW"/>
</dbReference>
<keyword evidence="11" id="KW-0249">Electron transport</keyword>
<gene>
    <name evidence="22" type="ORF">CLV70_12574</name>
</gene>
<keyword evidence="15" id="KW-0411">Iron-sulfur</keyword>
<protein>
    <recommendedName>
        <fullName evidence="4">Cytochrome bc1 complex Rieske iron-sulfur subunit</fullName>
    </recommendedName>
    <alternativeName>
        <fullName evidence="18">Cytochrome bc1 reductase complex subunit QcrA</fullName>
    </alternativeName>
    <alternativeName>
        <fullName evidence="19">Rieske iron-sulfur protein</fullName>
    </alternativeName>
</protein>
<dbReference type="PROSITE" id="PS51296">
    <property type="entry name" value="RIESKE"/>
    <property type="match status" value="1"/>
</dbReference>
<dbReference type="InterPro" id="IPR014349">
    <property type="entry name" value="Rieske_Fe-S_prot"/>
</dbReference>
<feature type="transmembrane region" description="Helical" evidence="20">
    <location>
        <begin position="17"/>
        <end position="37"/>
    </location>
</feature>
<evidence type="ECO:0000256" key="2">
    <source>
        <dbReference type="ARBA" id="ARBA00004651"/>
    </source>
</evidence>
<accession>A0A2T0RG97</accession>
<evidence type="ECO:0000256" key="19">
    <source>
        <dbReference type="ARBA" id="ARBA00032409"/>
    </source>
</evidence>
<dbReference type="Pfam" id="PF00355">
    <property type="entry name" value="Rieske"/>
    <property type="match status" value="1"/>
</dbReference>